<keyword evidence="1" id="KW-0472">Membrane</keyword>
<keyword evidence="3" id="KW-1185">Reference proteome</keyword>
<protein>
    <submittedName>
        <fullName evidence="2">DUF4190 domain-containing protein</fullName>
    </submittedName>
</protein>
<dbReference type="InterPro" id="IPR011655">
    <property type="entry name" value="MpPF26"/>
</dbReference>
<dbReference type="RefSeq" id="WP_188229568.1">
    <property type="nucleotide sequence ID" value="NZ_JACVXB010000002.1"/>
</dbReference>
<evidence type="ECO:0000313" key="2">
    <source>
        <dbReference type="EMBL" id="MBD0831776.1"/>
    </source>
</evidence>
<dbReference type="Proteomes" id="UP000600588">
    <property type="component" value="Unassembled WGS sequence"/>
</dbReference>
<feature type="transmembrane region" description="Helical" evidence="1">
    <location>
        <begin position="66"/>
        <end position="91"/>
    </location>
</feature>
<proteinExistence type="predicted"/>
<organism evidence="2 3">
    <name type="scientific">Aestuariibaculum sediminum</name>
    <dbReference type="NCBI Taxonomy" id="2770637"/>
    <lineage>
        <taxon>Bacteria</taxon>
        <taxon>Pseudomonadati</taxon>
        <taxon>Bacteroidota</taxon>
        <taxon>Flavobacteriia</taxon>
        <taxon>Flavobacteriales</taxon>
        <taxon>Flavobacteriaceae</taxon>
    </lineage>
</organism>
<sequence length="110" mass="12223">MEKQNLPNSTLVLVLGILSILGCCFYGIPGLILAIVGLIFASKATKLYQSNPDLYEGYGNVKAGKIMAIISLVLSIIFILLIVWAIVYFGFETLQNEELLRERLEELQQS</sequence>
<dbReference type="EMBL" id="JACVXB010000002">
    <property type="protein sequence ID" value="MBD0831776.1"/>
    <property type="molecule type" value="Genomic_DNA"/>
</dbReference>
<accession>A0A8J6Q259</accession>
<dbReference type="NCBIfam" id="NF040945">
    <property type="entry name" value="CCC_membrane"/>
    <property type="match status" value="1"/>
</dbReference>
<dbReference type="Pfam" id="PF07666">
    <property type="entry name" value="MpPF26"/>
    <property type="match status" value="1"/>
</dbReference>
<comment type="caution">
    <text evidence="2">The sequence shown here is derived from an EMBL/GenBank/DDBJ whole genome shotgun (WGS) entry which is preliminary data.</text>
</comment>
<feature type="transmembrane region" description="Helical" evidence="1">
    <location>
        <begin position="12"/>
        <end position="41"/>
    </location>
</feature>
<reference evidence="2 3" key="1">
    <citation type="submission" date="2020-09" db="EMBL/GenBank/DDBJ databases">
        <title>TT11 complete genome.</title>
        <authorList>
            <person name="Wu Z."/>
        </authorList>
    </citation>
    <scope>NUCLEOTIDE SEQUENCE [LARGE SCALE GENOMIC DNA]</scope>
    <source>
        <strain evidence="2 3">TT11</strain>
    </source>
</reference>
<evidence type="ECO:0000313" key="3">
    <source>
        <dbReference type="Proteomes" id="UP000600588"/>
    </source>
</evidence>
<keyword evidence="1" id="KW-0812">Transmembrane</keyword>
<name>A0A8J6Q259_9FLAO</name>
<dbReference type="AlphaFoldDB" id="A0A8J6Q259"/>
<gene>
    <name evidence="2" type="ORF">ICJ83_06490</name>
</gene>
<evidence type="ECO:0000256" key="1">
    <source>
        <dbReference type="SAM" id="Phobius"/>
    </source>
</evidence>
<keyword evidence="1" id="KW-1133">Transmembrane helix</keyword>
<dbReference type="PROSITE" id="PS51257">
    <property type="entry name" value="PROKAR_LIPOPROTEIN"/>
    <property type="match status" value="1"/>
</dbReference>